<dbReference type="EMBL" id="CAFZ01000252">
    <property type="protein sequence ID" value="CCA73779.1"/>
    <property type="molecule type" value="Genomic_DNA"/>
</dbReference>
<sequence>MILKKTYSESFPEGYGDCALESSDGVIFHFPRSLLIHSSTFFKSTLDTVPSTSTQQPKVSIEEKSSLVKLLLVHIDPTMSKPHVTEETIEPLLSLSLKYGVPHIQRWLTECMLTGRVDPATGQETPALIRSKPLLILHFADQYDLKDVGKQALREVLKWPEDELEEGMESLPRPLEKYIRGVRKERTKRYQEYIDYLVIKATELSCSDCASNRNEQFVNLERVAHERPCWDAFVAAMSWETSPCDDCWMNSLLLYPADWQMECTEVEQALPEWPLSDIPSLRSLDACSKSVSHAFNEYACTP</sequence>
<evidence type="ECO:0000313" key="2">
    <source>
        <dbReference type="Proteomes" id="UP000007148"/>
    </source>
</evidence>
<dbReference type="Proteomes" id="UP000007148">
    <property type="component" value="Unassembled WGS sequence"/>
</dbReference>
<dbReference type="AlphaFoldDB" id="G4TR36"/>
<gene>
    <name evidence="1" type="ORF">PIIN_07733</name>
</gene>
<keyword evidence="2" id="KW-1185">Reference proteome</keyword>
<evidence type="ECO:0000313" key="1">
    <source>
        <dbReference type="EMBL" id="CCA73779.1"/>
    </source>
</evidence>
<dbReference type="InterPro" id="IPR011333">
    <property type="entry name" value="SKP1/BTB/POZ_sf"/>
</dbReference>
<dbReference type="Gene3D" id="3.30.710.10">
    <property type="entry name" value="Potassium Channel Kv1.1, Chain A"/>
    <property type="match status" value="1"/>
</dbReference>
<organism evidence="1 2">
    <name type="scientific">Serendipita indica (strain DSM 11827)</name>
    <name type="common">Root endophyte fungus</name>
    <name type="synonym">Piriformospora indica</name>
    <dbReference type="NCBI Taxonomy" id="1109443"/>
    <lineage>
        <taxon>Eukaryota</taxon>
        <taxon>Fungi</taxon>
        <taxon>Dikarya</taxon>
        <taxon>Basidiomycota</taxon>
        <taxon>Agaricomycotina</taxon>
        <taxon>Agaricomycetes</taxon>
        <taxon>Sebacinales</taxon>
        <taxon>Serendipitaceae</taxon>
        <taxon>Serendipita</taxon>
    </lineage>
</organism>
<comment type="caution">
    <text evidence="1">The sequence shown here is derived from an EMBL/GenBank/DDBJ whole genome shotgun (WGS) entry which is preliminary data.</text>
</comment>
<dbReference type="OrthoDB" id="2797179at2759"/>
<dbReference type="HOGENOM" id="CLU_079122_0_0_1"/>
<evidence type="ECO:0008006" key="3">
    <source>
        <dbReference type="Google" id="ProtNLM"/>
    </source>
</evidence>
<proteinExistence type="predicted"/>
<accession>G4TR36</accession>
<protein>
    <recommendedName>
        <fullName evidence="3">BTB domain-containing protein</fullName>
    </recommendedName>
</protein>
<name>G4TR36_SERID</name>
<dbReference type="InParanoid" id="G4TR36"/>
<reference evidence="1 2" key="1">
    <citation type="journal article" date="2011" name="PLoS Pathog.">
        <title>Endophytic Life Strategies Decoded by Genome and Transcriptome Analyses of the Mutualistic Root Symbiont Piriformospora indica.</title>
        <authorList>
            <person name="Zuccaro A."/>
            <person name="Lahrmann U."/>
            <person name="Guldener U."/>
            <person name="Langen G."/>
            <person name="Pfiffi S."/>
            <person name="Biedenkopf D."/>
            <person name="Wong P."/>
            <person name="Samans B."/>
            <person name="Grimm C."/>
            <person name="Basiewicz M."/>
            <person name="Murat C."/>
            <person name="Martin F."/>
            <person name="Kogel K.H."/>
        </authorList>
    </citation>
    <scope>NUCLEOTIDE SEQUENCE [LARGE SCALE GENOMIC DNA]</scope>
    <source>
        <strain evidence="1 2">DSM 11827</strain>
    </source>
</reference>